<name>A0A419SHJ4_9BACL</name>
<dbReference type="Gene3D" id="3.40.228.10">
    <property type="entry name" value="Dimethylsulfoxide Reductase, domain 2"/>
    <property type="match status" value="1"/>
</dbReference>
<evidence type="ECO:0000256" key="1">
    <source>
        <dbReference type="ARBA" id="ARBA00022723"/>
    </source>
</evidence>
<protein>
    <submittedName>
        <fullName evidence="6">Formate dehydrogenase</fullName>
    </submittedName>
</protein>
<dbReference type="Gene3D" id="3.40.50.740">
    <property type="match status" value="1"/>
</dbReference>
<keyword evidence="3" id="KW-0411">Iron-sulfur</keyword>
<evidence type="ECO:0000313" key="6">
    <source>
        <dbReference type="EMBL" id="RKD23243.1"/>
    </source>
</evidence>
<keyword evidence="2" id="KW-0408">Iron</keyword>
<dbReference type="SUPFAM" id="SSF50692">
    <property type="entry name" value="ADC-like"/>
    <property type="match status" value="1"/>
</dbReference>
<evidence type="ECO:0000256" key="3">
    <source>
        <dbReference type="ARBA" id="ARBA00023014"/>
    </source>
</evidence>
<dbReference type="GO" id="GO:0043546">
    <property type="term" value="F:molybdopterin cofactor binding"/>
    <property type="evidence" value="ECO:0007669"/>
    <property type="project" value="InterPro"/>
</dbReference>
<reference evidence="6 7" key="1">
    <citation type="submission" date="2016-08" db="EMBL/GenBank/DDBJ databases">
        <title>Novel Firmicute Genomes.</title>
        <authorList>
            <person name="Poppleton D.I."/>
            <person name="Gribaldo S."/>
        </authorList>
    </citation>
    <scope>NUCLEOTIDE SEQUENCE [LARGE SCALE GENOMIC DNA]</scope>
    <source>
        <strain evidence="6 7">RAOx-1</strain>
    </source>
</reference>
<feature type="domain" description="Molybdopterin oxidoreductase" evidence="4">
    <location>
        <begin position="6"/>
        <end position="299"/>
    </location>
</feature>
<dbReference type="GO" id="GO:0051536">
    <property type="term" value="F:iron-sulfur cluster binding"/>
    <property type="evidence" value="ECO:0007669"/>
    <property type="project" value="UniProtKB-KW"/>
</dbReference>
<dbReference type="InterPro" id="IPR050123">
    <property type="entry name" value="Prok_molybdopt-oxidoreductase"/>
</dbReference>
<sequence length="497" mass="55588">MRRGIRNGAKMIVIDPREITQTKLAHKWLPVRVGSDIALANAMAHVIIEEGLYNEAFINRATLDFETYRKQMKAYTPERAEQLTGVSATDIREVARLYAKADKAIICWTLGITEHQNGTDNVFSLINLALLTGHIGKYGSGLNPLRGQNNVQGSGDMGALPNRLVGGWSYDDPIGRKLHEDIWGVPVPNTIGLNLTEMQDAMVRKELKALYVIGENPMQSEADANFAKQAFENLEFLVVQDILMTKTAQMADVVLPAAGWAENDGTITNSERRVQRVRPAITPPGVAKKDHIIVQDIANRLGANWNYQSAEEVWDEIRKLAPQFAGISYQRLDQEGIQWPCLDESHNGTTFLHDRLWEDEVAAKAPFIPTDYQPPAEPPDEDFPLQLTTGRRLEFYNTGVQTSDYEKIRNAEEGLEIHAEDAEAYQFNDGDPVKVSSRRGQVLTKIKISKKVPRGLVFMTFHFPDQTPTNELTINATDPLSGTAEFKSSAVRIEHVK</sequence>
<organism evidence="6 7">
    <name type="scientific">Ammoniphilus oxalaticus</name>
    <dbReference type="NCBI Taxonomy" id="66863"/>
    <lineage>
        <taxon>Bacteria</taxon>
        <taxon>Bacillati</taxon>
        <taxon>Bacillota</taxon>
        <taxon>Bacilli</taxon>
        <taxon>Bacillales</taxon>
        <taxon>Paenibacillaceae</taxon>
        <taxon>Aneurinibacillus group</taxon>
        <taxon>Ammoniphilus</taxon>
    </lineage>
</organism>
<feature type="domain" description="Molybdopterin dinucleotide-binding" evidence="5">
    <location>
        <begin position="385"/>
        <end position="488"/>
    </location>
</feature>
<dbReference type="InterPro" id="IPR009010">
    <property type="entry name" value="Asp_de-COase-like_dom_sf"/>
</dbReference>
<dbReference type="Proteomes" id="UP000284219">
    <property type="component" value="Unassembled WGS sequence"/>
</dbReference>
<dbReference type="Pfam" id="PF00384">
    <property type="entry name" value="Molybdopterin"/>
    <property type="match status" value="1"/>
</dbReference>
<dbReference type="PANTHER" id="PTHR43105">
    <property type="entry name" value="RESPIRATORY NITRATE REDUCTASE"/>
    <property type="match status" value="1"/>
</dbReference>
<dbReference type="InterPro" id="IPR006657">
    <property type="entry name" value="MoPterin_dinucl-bd_dom"/>
</dbReference>
<dbReference type="SUPFAM" id="SSF53706">
    <property type="entry name" value="Formate dehydrogenase/DMSO reductase, domains 1-3"/>
    <property type="match status" value="1"/>
</dbReference>
<keyword evidence="7" id="KW-1185">Reference proteome</keyword>
<evidence type="ECO:0000259" key="4">
    <source>
        <dbReference type="Pfam" id="PF00384"/>
    </source>
</evidence>
<dbReference type="GO" id="GO:0022904">
    <property type="term" value="P:respiratory electron transport chain"/>
    <property type="evidence" value="ECO:0007669"/>
    <property type="project" value="TreeGrafter"/>
</dbReference>
<dbReference type="Pfam" id="PF01568">
    <property type="entry name" value="Molydop_binding"/>
    <property type="match status" value="1"/>
</dbReference>
<evidence type="ECO:0000313" key="7">
    <source>
        <dbReference type="Proteomes" id="UP000284219"/>
    </source>
</evidence>
<proteinExistence type="predicted"/>
<dbReference type="GO" id="GO:0046872">
    <property type="term" value="F:metal ion binding"/>
    <property type="evidence" value="ECO:0007669"/>
    <property type="project" value="UniProtKB-KW"/>
</dbReference>
<dbReference type="AlphaFoldDB" id="A0A419SHJ4"/>
<gene>
    <name evidence="6" type="ORF">BEP19_12980</name>
</gene>
<accession>A0A419SHJ4</accession>
<comment type="caution">
    <text evidence="6">The sequence shown here is derived from an EMBL/GenBank/DDBJ whole genome shotgun (WGS) entry which is preliminary data.</text>
</comment>
<dbReference type="CDD" id="cd00508">
    <property type="entry name" value="MopB_CT_Fdh-Nap-like"/>
    <property type="match status" value="1"/>
</dbReference>
<dbReference type="GO" id="GO:0016020">
    <property type="term" value="C:membrane"/>
    <property type="evidence" value="ECO:0007669"/>
    <property type="project" value="TreeGrafter"/>
</dbReference>
<evidence type="ECO:0000259" key="5">
    <source>
        <dbReference type="Pfam" id="PF01568"/>
    </source>
</evidence>
<dbReference type="InterPro" id="IPR006656">
    <property type="entry name" value="Mopterin_OxRdtase"/>
</dbReference>
<dbReference type="Gene3D" id="2.40.40.20">
    <property type="match status" value="1"/>
</dbReference>
<evidence type="ECO:0000256" key="2">
    <source>
        <dbReference type="ARBA" id="ARBA00023004"/>
    </source>
</evidence>
<dbReference type="GO" id="GO:0003954">
    <property type="term" value="F:NADH dehydrogenase activity"/>
    <property type="evidence" value="ECO:0007669"/>
    <property type="project" value="TreeGrafter"/>
</dbReference>
<keyword evidence="1" id="KW-0479">Metal-binding</keyword>
<dbReference type="EMBL" id="MCHY01000009">
    <property type="protein sequence ID" value="RKD23243.1"/>
    <property type="molecule type" value="Genomic_DNA"/>
</dbReference>
<dbReference type="PANTHER" id="PTHR43105:SF10">
    <property type="entry name" value="NADH-QUINONE OXIDOREDUCTASE SUBUNIT G"/>
    <property type="match status" value="1"/>
</dbReference>